<dbReference type="CDD" id="cd14256">
    <property type="entry name" value="Dockerin_I"/>
    <property type="match status" value="1"/>
</dbReference>
<dbReference type="Gene3D" id="2.60.40.10">
    <property type="entry name" value="Immunoglobulins"/>
    <property type="match status" value="1"/>
</dbReference>
<keyword evidence="1" id="KW-0732">Signal</keyword>
<dbReference type="RefSeq" id="WP_074960643.1">
    <property type="nucleotide sequence ID" value="NZ_FOKQ01000007.1"/>
</dbReference>
<protein>
    <submittedName>
        <fullName evidence="3">Leucine rich repeat-containing protein</fullName>
    </submittedName>
</protein>
<dbReference type="Pfam" id="PF13306">
    <property type="entry name" value="LRR_5"/>
    <property type="match status" value="1"/>
</dbReference>
<dbReference type="PROSITE" id="PS51766">
    <property type="entry name" value="DOCKERIN"/>
    <property type="match status" value="1"/>
</dbReference>
<dbReference type="InterPro" id="IPR002105">
    <property type="entry name" value="Dockerin_1_rpt"/>
</dbReference>
<dbReference type="SUPFAM" id="SSF52058">
    <property type="entry name" value="L domain-like"/>
    <property type="match status" value="1"/>
</dbReference>
<dbReference type="SUPFAM" id="SSF63446">
    <property type="entry name" value="Type I dockerin domain"/>
    <property type="match status" value="1"/>
</dbReference>
<dbReference type="AlphaFoldDB" id="A0A1I1GPP5"/>
<dbReference type="Gene3D" id="3.80.10.10">
    <property type="entry name" value="Ribonuclease Inhibitor"/>
    <property type="match status" value="2"/>
</dbReference>
<dbReference type="PANTHER" id="PTHR45661:SF3">
    <property type="entry name" value="IG-LIKE DOMAIN-CONTAINING PROTEIN"/>
    <property type="match status" value="1"/>
</dbReference>
<name>A0A1I1GPP5_RUMAL</name>
<dbReference type="InterPro" id="IPR018247">
    <property type="entry name" value="EF_Hand_1_Ca_BS"/>
</dbReference>
<dbReference type="Proteomes" id="UP000182192">
    <property type="component" value="Unassembled WGS sequence"/>
</dbReference>
<reference evidence="3 4" key="1">
    <citation type="submission" date="2016-10" db="EMBL/GenBank/DDBJ databases">
        <authorList>
            <person name="de Groot N.N."/>
        </authorList>
    </citation>
    <scope>NUCLEOTIDE SEQUENCE [LARGE SCALE GENOMIC DNA]</scope>
    <source>
        <strain evidence="3 4">AR67</strain>
    </source>
</reference>
<proteinExistence type="predicted"/>
<organism evidence="3 4">
    <name type="scientific">Ruminococcus albus</name>
    <dbReference type="NCBI Taxonomy" id="1264"/>
    <lineage>
        <taxon>Bacteria</taxon>
        <taxon>Bacillati</taxon>
        <taxon>Bacillota</taxon>
        <taxon>Clostridia</taxon>
        <taxon>Eubacteriales</taxon>
        <taxon>Oscillospiraceae</taxon>
        <taxon>Ruminococcus</taxon>
    </lineage>
</organism>
<evidence type="ECO:0000256" key="1">
    <source>
        <dbReference type="SAM" id="SignalP"/>
    </source>
</evidence>
<sequence>MRKKLTSFLCAIALFLSTAGYLPQNTFRIQDGITASAENAEDFGYNVFEESVTILSYFGTNKSVDIPSQIEGKPVTRIERDAFNYNCENLISITIPDTVTSIGMAAFAGCKSLTSLEIPDSVTSIDIYAFSGCTSLKSIKISDSITSIGKNTFYNCRSLTNITIPDSVKSIGEYAFCNCASLTGITIPDGVTSIDQYTFSSCSNLTSITIPDSVTNISYYAFYNCESLKSITIPESVTSIGDGAFAGCTNLASITIPDSVTIISYLSFYGCTSLTSIMIPNSVKSIYSCAFSGCTSLTRITIPDSVNSIGEYAFCDCASLTGITIPDGVTSIGDRAFYNCTNLTSVTISYGVKYIGVYAFSECMRLTNITIPDGVERLEISIFDKCENLTSIEIPNSVTTICDDAFFQCTRLTDVYYIGTPAEWESINIQKNGNDSLFNAKIHFTGHKHVLTAVPANAATCEEGGNPTYWYCNICDKYFSDEKGFNETTKRRITLPPKGHTWSEPTYTWSDDNNTCTASCICVNDETHVETETVEAEIRIIEEATCSHMGKTSYIAKFNNSKFETQRKINSEIPKTHHTWGEWNVTTPATEEEEGVQTRICKECGETETRQIPKLEKQPDLYIYAETETVCSKDSDEATTITINRITDDAKTFENFKNVEIDGKVVSSENYTAKAGSLILTFKPEFLKTLSDGEHIVKVNFTDGDAELKLRVSETSEYVLGDVSGDGKITITDITKVAAHVKGKKLLTKEQQKRADVNRDNKLTITDITKIAAHVKGKKLLK</sequence>
<dbReference type="GO" id="GO:0004553">
    <property type="term" value="F:hydrolase activity, hydrolyzing O-glycosyl compounds"/>
    <property type="evidence" value="ECO:0007669"/>
    <property type="project" value="InterPro"/>
</dbReference>
<dbReference type="EMBL" id="FOKQ01000007">
    <property type="protein sequence ID" value="SFC11858.1"/>
    <property type="molecule type" value="Genomic_DNA"/>
</dbReference>
<evidence type="ECO:0000313" key="3">
    <source>
        <dbReference type="EMBL" id="SFC11858.1"/>
    </source>
</evidence>
<gene>
    <name evidence="3" type="ORF">SAMN02910406_01202</name>
</gene>
<dbReference type="InterPro" id="IPR036439">
    <property type="entry name" value="Dockerin_dom_sf"/>
</dbReference>
<feature type="signal peptide" evidence="1">
    <location>
        <begin position="1"/>
        <end position="19"/>
    </location>
</feature>
<dbReference type="InterPro" id="IPR013783">
    <property type="entry name" value="Ig-like_fold"/>
</dbReference>
<dbReference type="InterPro" id="IPR053139">
    <property type="entry name" value="Surface_bspA-like"/>
</dbReference>
<dbReference type="Pfam" id="PF00404">
    <property type="entry name" value="Dockerin_1"/>
    <property type="match status" value="1"/>
</dbReference>
<dbReference type="InterPro" id="IPR026906">
    <property type="entry name" value="LRR_5"/>
</dbReference>
<evidence type="ECO:0000313" key="4">
    <source>
        <dbReference type="Proteomes" id="UP000182192"/>
    </source>
</evidence>
<dbReference type="Gene3D" id="3.40.50.12480">
    <property type="match status" value="3"/>
</dbReference>
<dbReference type="GO" id="GO:0000272">
    <property type="term" value="P:polysaccharide catabolic process"/>
    <property type="evidence" value="ECO:0007669"/>
    <property type="project" value="InterPro"/>
</dbReference>
<feature type="domain" description="Dockerin" evidence="2">
    <location>
        <begin position="716"/>
        <end position="782"/>
    </location>
</feature>
<dbReference type="Gene3D" id="1.10.1330.10">
    <property type="entry name" value="Dockerin domain"/>
    <property type="match status" value="1"/>
</dbReference>
<feature type="chain" id="PRO_5038551773" evidence="1">
    <location>
        <begin position="20"/>
        <end position="782"/>
    </location>
</feature>
<dbReference type="InterPro" id="IPR016134">
    <property type="entry name" value="Dockerin_dom"/>
</dbReference>
<evidence type="ECO:0000259" key="2">
    <source>
        <dbReference type="PROSITE" id="PS51766"/>
    </source>
</evidence>
<accession>A0A1I1GPP5</accession>
<dbReference type="PROSITE" id="PS00018">
    <property type="entry name" value="EF_HAND_1"/>
    <property type="match status" value="2"/>
</dbReference>
<dbReference type="PANTHER" id="PTHR45661">
    <property type="entry name" value="SURFACE ANTIGEN"/>
    <property type="match status" value="1"/>
</dbReference>
<dbReference type="InterPro" id="IPR032675">
    <property type="entry name" value="LRR_dom_sf"/>
</dbReference>